<dbReference type="Pfam" id="PF17921">
    <property type="entry name" value="Integrase_H2C2"/>
    <property type="match status" value="1"/>
</dbReference>
<gene>
    <name evidence="2" type="ORF">Sradi_2966500</name>
</gene>
<organism evidence="2">
    <name type="scientific">Sesamum radiatum</name>
    <name type="common">Black benniseed</name>
    <dbReference type="NCBI Taxonomy" id="300843"/>
    <lineage>
        <taxon>Eukaryota</taxon>
        <taxon>Viridiplantae</taxon>
        <taxon>Streptophyta</taxon>
        <taxon>Embryophyta</taxon>
        <taxon>Tracheophyta</taxon>
        <taxon>Spermatophyta</taxon>
        <taxon>Magnoliopsida</taxon>
        <taxon>eudicotyledons</taxon>
        <taxon>Gunneridae</taxon>
        <taxon>Pentapetalae</taxon>
        <taxon>asterids</taxon>
        <taxon>lamiids</taxon>
        <taxon>Lamiales</taxon>
        <taxon>Pedaliaceae</taxon>
        <taxon>Sesamum</taxon>
    </lineage>
</organism>
<accession>A0AAW2S013</accession>
<proteinExistence type="predicted"/>
<dbReference type="PANTHER" id="PTHR48475">
    <property type="entry name" value="RIBONUCLEASE H"/>
    <property type="match status" value="1"/>
</dbReference>
<dbReference type="InterPro" id="IPR041588">
    <property type="entry name" value="Integrase_H2C2"/>
</dbReference>
<sequence length="223" mass="25650">MNVSQVSTDWRRHLLDYVERGVLAQDEKEAVRSRSRATRFILLEKILYKHSFSKPNLQCVSIEKGRTILQEIHEGVCGLHTGGITLARKTLRARYFCPTLKKDAIGWVRKCELCPKHAPLNHVPAEPFNDWVHRPRHPTAFHINHLSSSQWAGAGAGAGYQPHTYKVSKLNKSRHEDNPDALATMMWSYRTTHRLTTRETPFNLVYGLEAFIPVKEVLETFRI</sequence>
<protein>
    <recommendedName>
        <fullName evidence="1">Integrase zinc-binding domain-containing protein</fullName>
    </recommendedName>
</protein>
<evidence type="ECO:0000313" key="2">
    <source>
        <dbReference type="EMBL" id="KAL0385722.1"/>
    </source>
</evidence>
<dbReference type="EMBL" id="JACGWJ010000012">
    <property type="protein sequence ID" value="KAL0385722.1"/>
    <property type="molecule type" value="Genomic_DNA"/>
</dbReference>
<reference evidence="2" key="1">
    <citation type="submission" date="2020-06" db="EMBL/GenBank/DDBJ databases">
        <authorList>
            <person name="Li T."/>
            <person name="Hu X."/>
            <person name="Zhang T."/>
            <person name="Song X."/>
            <person name="Zhang H."/>
            <person name="Dai N."/>
            <person name="Sheng W."/>
            <person name="Hou X."/>
            <person name="Wei L."/>
        </authorList>
    </citation>
    <scope>NUCLEOTIDE SEQUENCE</scope>
    <source>
        <strain evidence="2">G02</strain>
        <tissue evidence="2">Leaf</tissue>
    </source>
</reference>
<evidence type="ECO:0000259" key="1">
    <source>
        <dbReference type="Pfam" id="PF17921"/>
    </source>
</evidence>
<comment type="caution">
    <text evidence="2">The sequence shown here is derived from an EMBL/GenBank/DDBJ whole genome shotgun (WGS) entry which is preliminary data.</text>
</comment>
<reference evidence="2" key="2">
    <citation type="journal article" date="2024" name="Plant">
        <title>Genomic evolution and insights into agronomic trait innovations of Sesamum species.</title>
        <authorList>
            <person name="Miao H."/>
            <person name="Wang L."/>
            <person name="Qu L."/>
            <person name="Liu H."/>
            <person name="Sun Y."/>
            <person name="Le M."/>
            <person name="Wang Q."/>
            <person name="Wei S."/>
            <person name="Zheng Y."/>
            <person name="Lin W."/>
            <person name="Duan Y."/>
            <person name="Cao H."/>
            <person name="Xiong S."/>
            <person name="Wang X."/>
            <person name="Wei L."/>
            <person name="Li C."/>
            <person name="Ma Q."/>
            <person name="Ju M."/>
            <person name="Zhao R."/>
            <person name="Li G."/>
            <person name="Mu C."/>
            <person name="Tian Q."/>
            <person name="Mei H."/>
            <person name="Zhang T."/>
            <person name="Gao T."/>
            <person name="Zhang H."/>
        </authorList>
    </citation>
    <scope>NUCLEOTIDE SEQUENCE</scope>
    <source>
        <strain evidence="2">G02</strain>
    </source>
</reference>
<dbReference type="PANTHER" id="PTHR48475:SF1">
    <property type="entry name" value="RNASE H TYPE-1 DOMAIN-CONTAINING PROTEIN"/>
    <property type="match status" value="1"/>
</dbReference>
<dbReference type="Gene3D" id="1.10.340.70">
    <property type="match status" value="1"/>
</dbReference>
<feature type="domain" description="Integrase zinc-binding" evidence="1">
    <location>
        <begin position="66"/>
        <end position="117"/>
    </location>
</feature>
<name>A0AAW2S013_SESRA</name>
<dbReference type="AlphaFoldDB" id="A0AAW2S013"/>